<dbReference type="GO" id="GO:0005085">
    <property type="term" value="F:guanyl-nucleotide exchange factor activity"/>
    <property type="evidence" value="ECO:0007669"/>
    <property type="project" value="UniProtKB-KW"/>
</dbReference>
<dbReference type="SMART" id="SM00325">
    <property type="entry name" value="RhoGEF"/>
    <property type="match status" value="1"/>
</dbReference>
<evidence type="ECO:0000313" key="4">
    <source>
        <dbReference type="EMBL" id="KAG5666870.1"/>
    </source>
</evidence>
<dbReference type="Pfam" id="PF00621">
    <property type="entry name" value="RhoGEF"/>
    <property type="match status" value="1"/>
</dbReference>
<feature type="compositionally biased region" description="Basic and acidic residues" evidence="2">
    <location>
        <begin position="117"/>
        <end position="127"/>
    </location>
</feature>
<evidence type="ECO:0000259" key="3">
    <source>
        <dbReference type="PROSITE" id="PS50010"/>
    </source>
</evidence>
<dbReference type="SUPFAM" id="SSF48065">
    <property type="entry name" value="DBL homology domain (DH-domain)"/>
    <property type="match status" value="1"/>
</dbReference>
<dbReference type="PANTHER" id="PTHR22826">
    <property type="entry name" value="RHO GUANINE EXCHANGE FACTOR-RELATED"/>
    <property type="match status" value="1"/>
</dbReference>
<feature type="region of interest" description="Disordered" evidence="2">
    <location>
        <begin position="533"/>
        <end position="558"/>
    </location>
</feature>
<feature type="domain" description="DH" evidence="3">
    <location>
        <begin position="192"/>
        <end position="372"/>
    </location>
</feature>
<protein>
    <recommendedName>
        <fullName evidence="3">DH domain-containing protein</fullName>
    </recommendedName>
</protein>
<dbReference type="CDD" id="cd00160">
    <property type="entry name" value="RhoGEF"/>
    <property type="match status" value="1"/>
</dbReference>
<comment type="caution">
    <text evidence="4">The sequence shown here is derived from an EMBL/GenBank/DDBJ whole genome shotgun (WGS) entry which is preliminary data.</text>
</comment>
<dbReference type="PANTHER" id="PTHR22826:SF209">
    <property type="entry name" value="DH DOMAIN-CONTAINING PROTEIN"/>
    <property type="match status" value="1"/>
</dbReference>
<feature type="region of interest" description="Disordered" evidence="2">
    <location>
        <begin position="1"/>
        <end position="27"/>
    </location>
</feature>
<feature type="compositionally biased region" description="Low complexity" evidence="2">
    <location>
        <begin position="533"/>
        <end position="548"/>
    </location>
</feature>
<keyword evidence="1" id="KW-0344">Guanine-nucleotide releasing factor</keyword>
<feature type="compositionally biased region" description="Polar residues" evidence="2">
    <location>
        <begin position="104"/>
        <end position="116"/>
    </location>
</feature>
<dbReference type="InterPro" id="IPR051336">
    <property type="entry name" value="RhoGEF_Guanine_NuclExch_SF"/>
</dbReference>
<evidence type="ECO:0000256" key="2">
    <source>
        <dbReference type="SAM" id="MobiDB-lite"/>
    </source>
</evidence>
<dbReference type="Proteomes" id="UP001107558">
    <property type="component" value="Chromosome 4"/>
</dbReference>
<dbReference type="PROSITE" id="PS50010">
    <property type="entry name" value="DH_2"/>
    <property type="match status" value="1"/>
</dbReference>
<dbReference type="EMBL" id="JADBJN010000004">
    <property type="protein sequence ID" value="KAG5666870.1"/>
    <property type="molecule type" value="Genomic_DNA"/>
</dbReference>
<sequence>MSQIARDSGIVADDDSSETSSMRANEDYSQLSYVQRLRKRFELLSKENEREFHSNCNWWLEDEDQENVTVIEPQIQDENEEEEEIEPEQEEIIEYQKQISVNSQKSSKSYKSLHSQKSSEDSSEQHHQVPVFNPPEITLDTVEDEDDEVFESADDIEEEIEAQYVRHHQNKLTLSRPGSITSQISNISTTSKLFNIVKELIENEENYVRSLKNGIKNYVSVMNGKNLPKGLRGQKFRVFGNIESIYKFHANEFLPKLLECNDVEQIAELFTSYVTKDHFYGYIIYAINRKRSELSCNLHVQYWKQIQNDCGDRLGINSFLLQPIQRLPRYQLLLNEIIKDLSKDLENTKQAIAACCVAEKNIQRLLDTVNESMSINDIRNCFEIDIFCQGKFKKMNEFEIYDWDLRRRFRGKVFLFERCVVYTEALDREYLEYRGHYESDKLGIIYKEGKSKFKLFAKKRGCKEVEFHSDLNTVVDWKTAITGMLMDFVAAEKKRNAFNSIRRTSSVKIRSIPDSVRSSILSNLSNQSNISIGSSFRSSTSSGRSSSTTEPRTSMWYI</sequence>
<proteinExistence type="predicted"/>
<feature type="compositionally biased region" description="Polar residues" evidence="2">
    <location>
        <begin position="18"/>
        <end position="27"/>
    </location>
</feature>
<dbReference type="Gene3D" id="1.20.900.10">
    <property type="entry name" value="Dbl homology (DH) domain"/>
    <property type="match status" value="1"/>
</dbReference>
<evidence type="ECO:0000256" key="1">
    <source>
        <dbReference type="ARBA" id="ARBA00022658"/>
    </source>
</evidence>
<evidence type="ECO:0000313" key="5">
    <source>
        <dbReference type="Proteomes" id="UP001107558"/>
    </source>
</evidence>
<organism evidence="4 5">
    <name type="scientific">Polypedilum vanderplanki</name>
    <name type="common">Sleeping chironomid midge</name>
    <dbReference type="NCBI Taxonomy" id="319348"/>
    <lineage>
        <taxon>Eukaryota</taxon>
        <taxon>Metazoa</taxon>
        <taxon>Ecdysozoa</taxon>
        <taxon>Arthropoda</taxon>
        <taxon>Hexapoda</taxon>
        <taxon>Insecta</taxon>
        <taxon>Pterygota</taxon>
        <taxon>Neoptera</taxon>
        <taxon>Endopterygota</taxon>
        <taxon>Diptera</taxon>
        <taxon>Nematocera</taxon>
        <taxon>Chironomoidea</taxon>
        <taxon>Chironomidae</taxon>
        <taxon>Chironominae</taxon>
        <taxon>Polypedilum</taxon>
        <taxon>Polypedilum</taxon>
    </lineage>
</organism>
<dbReference type="AlphaFoldDB" id="A0A9J6BBA3"/>
<dbReference type="OrthoDB" id="6152532at2759"/>
<reference evidence="4" key="1">
    <citation type="submission" date="2021-03" db="EMBL/GenBank/DDBJ databases">
        <title>Chromosome level genome of the anhydrobiotic midge Polypedilum vanderplanki.</title>
        <authorList>
            <person name="Yoshida Y."/>
            <person name="Kikawada T."/>
            <person name="Gusev O."/>
        </authorList>
    </citation>
    <scope>NUCLEOTIDE SEQUENCE</scope>
    <source>
        <strain evidence="4">NIAS01</strain>
        <tissue evidence="4">Whole body or cell culture</tissue>
    </source>
</reference>
<dbReference type="InterPro" id="IPR035899">
    <property type="entry name" value="DBL_dom_sf"/>
</dbReference>
<keyword evidence="5" id="KW-1185">Reference proteome</keyword>
<gene>
    <name evidence="4" type="ORF">PVAND_014878</name>
</gene>
<accession>A0A9J6BBA3</accession>
<feature type="region of interest" description="Disordered" evidence="2">
    <location>
        <begin position="104"/>
        <end position="137"/>
    </location>
</feature>
<dbReference type="InterPro" id="IPR000219">
    <property type="entry name" value="DH_dom"/>
</dbReference>
<name>A0A9J6BBA3_POLVA</name>
<dbReference type="GO" id="GO:0005737">
    <property type="term" value="C:cytoplasm"/>
    <property type="evidence" value="ECO:0007669"/>
    <property type="project" value="TreeGrafter"/>
</dbReference>